<dbReference type="EMBL" id="KK365200">
    <property type="protein sequence ID" value="KCZ80156.1"/>
    <property type="molecule type" value="Genomic_DNA"/>
</dbReference>
<protein>
    <submittedName>
        <fullName evidence="3">Serine/threonine protein kinase</fullName>
    </submittedName>
</protein>
<dbReference type="GO" id="GO:0007165">
    <property type="term" value="P:signal transduction"/>
    <property type="evidence" value="ECO:0007669"/>
    <property type="project" value="TreeGrafter"/>
</dbReference>
<dbReference type="GO" id="GO:0005524">
    <property type="term" value="F:ATP binding"/>
    <property type="evidence" value="ECO:0007669"/>
    <property type="project" value="InterPro"/>
</dbReference>
<accession>A0A059EZM0</accession>
<organism evidence="3 4">
    <name type="scientific">Anncaliia algerae PRA339</name>
    <dbReference type="NCBI Taxonomy" id="1288291"/>
    <lineage>
        <taxon>Eukaryota</taxon>
        <taxon>Fungi</taxon>
        <taxon>Fungi incertae sedis</taxon>
        <taxon>Microsporidia</taxon>
        <taxon>Tubulinosematoidea</taxon>
        <taxon>Tubulinosematidae</taxon>
        <taxon>Anncaliia</taxon>
    </lineage>
</organism>
<dbReference type="OrthoDB" id="266718at2759"/>
<dbReference type="VEuPathDB" id="MicrosporidiaDB:H312_02458"/>
<dbReference type="Proteomes" id="UP000030655">
    <property type="component" value="Unassembled WGS sequence"/>
</dbReference>
<evidence type="ECO:0000313" key="4">
    <source>
        <dbReference type="Proteomes" id="UP000030655"/>
    </source>
</evidence>
<dbReference type="Gene3D" id="1.10.510.10">
    <property type="entry name" value="Transferase(Phosphotransferase) domain 1"/>
    <property type="match status" value="1"/>
</dbReference>
<dbReference type="PROSITE" id="PS50011">
    <property type="entry name" value="PROTEIN_KINASE_DOM"/>
    <property type="match status" value="1"/>
</dbReference>
<dbReference type="PANTHER" id="PTHR48011:SF4">
    <property type="entry name" value="MITOGEN-ACTIVATED PROTEIN KINASE KINASE KINASE 19"/>
    <property type="match status" value="1"/>
</dbReference>
<feature type="transmembrane region" description="Helical" evidence="1">
    <location>
        <begin position="20"/>
        <end position="37"/>
    </location>
</feature>
<dbReference type="InterPro" id="IPR000719">
    <property type="entry name" value="Prot_kinase_dom"/>
</dbReference>
<dbReference type="SUPFAM" id="SSF56112">
    <property type="entry name" value="Protein kinase-like (PK-like)"/>
    <property type="match status" value="1"/>
</dbReference>
<dbReference type="HOGENOM" id="CLU_065009_0_0_1"/>
<dbReference type="GO" id="GO:0004674">
    <property type="term" value="F:protein serine/threonine kinase activity"/>
    <property type="evidence" value="ECO:0007669"/>
    <property type="project" value="UniProtKB-KW"/>
</dbReference>
<keyword evidence="1" id="KW-0472">Membrane</keyword>
<evidence type="ECO:0000313" key="3">
    <source>
        <dbReference type="EMBL" id="KCZ80156.1"/>
    </source>
</evidence>
<keyword evidence="1" id="KW-1133">Transmembrane helix</keyword>
<keyword evidence="3" id="KW-0808">Transferase</keyword>
<feature type="domain" description="Protein kinase" evidence="2">
    <location>
        <begin position="78"/>
        <end position="348"/>
    </location>
</feature>
<dbReference type="InterPro" id="IPR052751">
    <property type="entry name" value="Plant_MAPKKK"/>
</dbReference>
<keyword evidence="4" id="KW-1185">Reference proteome</keyword>
<dbReference type="STRING" id="1288291.A0A059EZM0"/>
<reference evidence="4" key="1">
    <citation type="submission" date="2013-02" db="EMBL/GenBank/DDBJ databases">
        <authorList>
            <consortium name="The Broad Institute Genome Sequencing Platform"/>
            <person name="Cuomo C."/>
            <person name="Becnel J."/>
            <person name="Sanscrainte N."/>
            <person name="Walker B."/>
            <person name="Young S.K."/>
            <person name="Zeng Q."/>
            <person name="Gargeya S."/>
            <person name="Fitzgerald M."/>
            <person name="Haas B."/>
            <person name="Abouelleil A."/>
            <person name="Alvarado L."/>
            <person name="Arachchi H.M."/>
            <person name="Berlin A.M."/>
            <person name="Chapman S.B."/>
            <person name="Dewar J."/>
            <person name="Goldberg J."/>
            <person name="Griggs A."/>
            <person name="Gujja S."/>
            <person name="Hansen M."/>
            <person name="Howarth C."/>
            <person name="Imamovic A."/>
            <person name="Larimer J."/>
            <person name="McCowan C."/>
            <person name="Murphy C."/>
            <person name="Neiman D."/>
            <person name="Pearson M."/>
            <person name="Priest M."/>
            <person name="Roberts A."/>
            <person name="Saif S."/>
            <person name="Shea T."/>
            <person name="Sisk P."/>
            <person name="Sykes S."/>
            <person name="Wortman J."/>
            <person name="Nusbaum C."/>
            <person name="Birren B."/>
        </authorList>
    </citation>
    <scope>NUCLEOTIDE SEQUENCE [LARGE SCALE GENOMIC DNA]</scope>
    <source>
        <strain evidence="4">PRA339</strain>
    </source>
</reference>
<proteinExistence type="predicted"/>
<evidence type="ECO:0000256" key="1">
    <source>
        <dbReference type="SAM" id="Phobius"/>
    </source>
</evidence>
<keyword evidence="3" id="KW-0418">Kinase</keyword>
<dbReference type="AlphaFoldDB" id="A0A059EZM0"/>
<reference evidence="3 4" key="2">
    <citation type="submission" date="2014-03" db="EMBL/GenBank/DDBJ databases">
        <title>The Genome Sequence of Anncaliia algerae insect isolate PRA339.</title>
        <authorList>
            <consortium name="The Broad Institute Genome Sequencing Platform"/>
            <consortium name="The Broad Institute Genome Sequencing Center for Infectious Disease"/>
            <person name="Cuomo C."/>
            <person name="Becnel J."/>
            <person name="Sanscrainte N."/>
            <person name="Walker B."/>
            <person name="Young S.K."/>
            <person name="Zeng Q."/>
            <person name="Gargeya S."/>
            <person name="Fitzgerald M."/>
            <person name="Haas B."/>
            <person name="Abouelleil A."/>
            <person name="Alvarado L."/>
            <person name="Arachchi H.M."/>
            <person name="Berlin A.M."/>
            <person name="Chapman S.B."/>
            <person name="Dewar J."/>
            <person name="Goldberg J."/>
            <person name="Griggs A."/>
            <person name="Gujja S."/>
            <person name="Hansen M."/>
            <person name="Howarth C."/>
            <person name="Imamovic A."/>
            <person name="Larimer J."/>
            <person name="McCowan C."/>
            <person name="Murphy C."/>
            <person name="Neiman D."/>
            <person name="Pearson M."/>
            <person name="Priest M."/>
            <person name="Roberts A."/>
            <person name="Saif S."/>
            <person name="Shea T."/>
            <person name="Sisk P."/>
            <person name="Sykes S."/>
            <person name="Wortman J."/>
            <person name="Nusbaum C."/>
            <person name="Birren B."/>
        </authorList>
    </citation>
    <scope>NUCLEOTIDE SEQUENCE [LARGE SCALE GENOMIC DNA]</scope>
    <source>
        <strain evidence="3 4">PRA339</strain>
    </source>
</reference>
<dbReference type="PANTHER" id="PTHR48011">
    <property type="entry name" value="CCR4-NOT TRANSCRIPTIONAL COMPLEX SUBUNIT CAF120-RELATED"/>
    <property type="match status" value="1"/>
</dbReference>
<dbReference type="Pfam" id="PF00069">
    <property type="entry name" value="Pkinase"/>
    <property type="match status" value="1"/>
</dbReference>
<evidence type="ECO:0000259" key="2">
    <source>
        <dbReference type="PROSITE" id="PS50011"/>
    </source>
</evidence>
<gene>
    <name evidence="3" type="ORF">H312_02458</name>
</gene>
<dbReference type="SMART" id="SM00220">
    <property type="entry name" value="S_TKc"/>
    <property type="match status" value="1"/>
</dbReference>
<keyword evidence="1" id="KW-0812">Transmembrane</keyword>
<dbReference type="InterPro" id="IPR011009">
    <property type="entry name" value="Kinase-like_dom_sf"/>
</dbReference>
<name>A0A059EZM0_9MICR</name>
<sequence length="349" mass="41417">MKKITPLIKSFFRSKKSIKAIILLIFIIFIYISFYYYSMKKKITVSEEILDIINNHVEECIKYEDKREQKQMFMKLYHPMIDPVNITPTTAVFLYHHKVKFIIKRVIFREDSPTQEDVISMSCKSDYIMKTYSTLRREYEIKEWDEYQETEITKKRTIIWLLCEYLPIKISQREINKNEEKIKKIAKDVLLGLKYLHDRNIAHLDIKIANIMGTFTNGIISYKLIDLGYARDLSLNGIKGTEEVYIPKKSFGTFPYKPPEIVKENVHALKSDVYCVGAVVWFLSIGYIPFYYEGEKDVDLFRKFVSGKVKLKFKDSSSELLRDFVTKAMTRDRNERPSVEKMLQHPFLY</sequence>
<keyword evidence="3" id="KW-0723">Serine/threonine-protein kinase</keyword>